<dbReference type="Proteomes" id="UP000030416">
    <property type="component" value="Unassembled WGS sequence"/>
</dbReference>
<comment type="caution">
    <text evidence="2">The sequence shown here is derived from an EMBL/GenBank/DDBJ whole genome shotgun (WGS) entry which is preliminary data.</text>
</comment>
<organism evidence="2 3">
    <name type="scientific">Ureibacillus manganicus DSM 26584</name>
    <dbReference type="NCBI Taxonomy" id="1384049"/>
    <lineage>
        <taxon>Bacteria</taxon>
        <taxon>Bacillati</taxon>
        <taxon>Bacillota</taxon>
        <taxon>Bacilli</taxon>
        <taxon>Bacillales</taxon>
        <taxon>Caryophanaceae</taxon>
        <taxon>Ureibacillus</taxon>
    </lineage>
</organism>
<dbReference type="InterPro" id="IPR029045">
    <property type="entry name" value="ClpP/crotonase-like_dom_sf"/>
</dbReference>
<evidence type="ECO:0000313" key="2">
    <source>
        <dbReference type="EMBL" id="KGR77894.1"/>
    </source>
</evidence>
<dbReference type="eggNOG" id="COG1024">
    <property type="taxonomic scope" value="Bacteria"/>
</dbReference>
<keyword evidence="3" id="KW-1185">Reference proteome</keyword>
<evidence type="ECO:0000313" key="3">
    <source>
        <dbReference type="Proteomes" id="UP000030416"/>
    </source>
</evidence>
<dbReference type="InterPro" id="IPR001753">
    <property type="entry name" value="Enoyl-CoA_hydra/iso"/>
</dbReference>
<dbReference type="Gene3D" id="3.90.226.10">
    <property type="entry name" value="2-enoyl-CoA Hydratase, Chain A, domain 1"/>
    <property type="match status" value="1"/>
</dbReference>
<evidence type="ECO:0000256" key="1">
    <source>
        <dbReference type="ARBA" id="ARBA00005254"/>
    </source>
</evidence>
<dbReference type="SUPFAM" id="SSF52096">
    <property type="entry name" value="ClpP/crotonase"/>
    <property type="match status" value="1"/>
</dbReference>
<name>A0A0A3HZN5_9BACL</name>
<dbReference type="RefSeq" id="WP_036187553.1">
    <property type="nucleotide sequence ID" value="NZ_AVDA01000015.1"/>
</dbReference>
<dbReference type="NCBIfam" id="NF006109">
    <property type="entry name" value="PRK08260.1"/>
    <property type="match status" value="1"/>
</dbReference>
<dbReference type="OrthoDB" id="9775794at2"/>
<dbReference type="STRING" id="1384049.CD29_13475"/>
<dbReference type="GO" id="GO:0004300">
    <property type="term" value="F:enoyl-CoA hydratase activity"/>
    <property type="evidence" value="ECO:0007669"/>
    <property type="project" value="UniProtKB-EC"/>
</dbReference>
<dbReference type="Pfam" id="PF00378">
    <property type="entry name" value="ECH_1"/>
    <property type="match status" value="1"/>
</dbReference>
<accession>A0A0A3HZN5</accession>
<dbReference type="PANTHER" id="PTHR43802:SF1">
    <property type="entry name" value="IP11341P-RELATED"/>
    <property type="match status" value="1"/>
</dbReference>
<dbReference type="AlphaFoldDB" id="A0A0A3HZN5"/>
<comment type="similarity">
    <text evidence="1">Belongs to the enoyl-CoA hydratase/isomerase family.</text>
</comment>
<reference evidence="2 3" key="1">
    <citation type="submission" date="2014-02" db="EMBL/GenBank/DDBJ databases">
        <title>Draft genome sequence of Lysinibacillus manganicus DSM 26584T.</title>
        <authorList>
            <person name="Zhang F."/>
            <person name="Wang G."/>
            <person name="Zhang L."/>
        </authorList>
    </citation>
    <scope>NUCLEOTIDE SEQUENCE [LARGE SCALE GENOMIC DNA]</scope>
    <source>
        <strain evidence="2 3">DSM 26584</strain>
    </source>
</reference>
<keyword evidence="2" id="KW-0456">Lyase</keyword>
<proteinExistence type="inferred from homology"/>
<dbReference type="EC" id="4.2.1.17" evidence="2"/>
<gene>
    <name evidence="2" type="ORF">CD29_13475</name>
</gene>
<dbReference type="PANTHER" id="PTHR43802">
    <property type="entry name" value="ENOYL-COA HYDRATASE"/>
    <property type="match status" value="1"/>
</dbReference>
<dbReference type="EMBL" id="JPVN01000015">
    <property type="protein sequence ID" value="KGR77894.1"/>
    <property type="molecule type" value="Genomic_DNA"/>
</dbReference>
<sequence>MFETIETSLEQGILTVTLNRPDVLNSYTYKMSEELEQLFQNVKNDDSVRVIIVTGKGRAFCAGMDLSEGEDSFKVDVSAEEFRDIGGKVSLKIYELNKPIIAAINGPAVGIGLTMTLPMDIRIVKKDTKVGFVFARRGIGPEACSGWFLTKHVGIGKALEWMYTGRYISTKEGLEAGLFQYEVEDPLQKAQEIAQDIINYTAATSIAFTRELLWKMVNAPHPSASHKPESQFLFWASRHEDAHEGVQSFMEKRRPEFSLKASDLPSFFK</sequence>
<dbReference type="CDD" id="cd06558">
    <property type="entry name" value="crotonase-like"/>
    <property type="match status" value="1"/>
</dbReference>
<protein>
    <submittedName>
        <fullName evidence="2">Enoyl-CoA hydratase</fullName>
        <ecNumber evidence="2">4.2.1.17</ecNumber>
    </submittedName>
</protein>